<evidence type="ECO:0000313" key="2">
    <source>
        <dbReference type="EMBL" id="EMA40826.1"/>
    </source>
</evidence>
<dbReference type="InterPro" id="IPR007404">
    <property type="entry name" value="YdjM-like"/>
</dbReference>
<evidence type="ECO:0000256" key="1">
    <source>
        <dbReference type="SAM" id="Phobius"/>
    </source>
</evidence>
<feature type="transmembrane region" description="Helical" evidence="1">
    <location>
        <begin position="12"/>
        <end position="42"/>
    </location>
</feature>
<keyword evidence="1" id="KW-1133">Transmembrane helix</keyword>
<keyword evidence="1" id="KW-0472">Membrane</keyword>
<accession>M0M542</accession>
<dbReference type="Proteomes" id="UP000011566">
    <property type="component" value="Unassembled WGS sequence"/>
</dbReference>
<feature type="transmembrane region" description="Helical" evidence="1">
    <location>
        <begin position="129"/>
        <end position="156"/>
    </location>
</feature>
<feature type="transmembrane region" description="Helical" evidence="1">
    <location>
        <begin position="91"/>
        <end position="109"/>
    </location>
</feature>
<sequence length="162" mass="16778">MYRSGHVGVGLFLYAPVGYFLLSGGRFALAVAGFVVVVWFAMVPDLDTRTRLLTHRGATHTLAFAALFGLACGAGGWALGTRLVGFGPRPLAGFGGLLGALVVLAHLLADWLTPMGVAPFWPLSSRRYSLGLATAANTTANALLLLLGAGATAITLRLVGLI</sequence>
<dbReference type="Pfam" id="PF04307">
    <property type="entry name" value="YdjM"/>
    <property type="match status" value="1"/>
</dbReference>
<evidence type="ECO:0000313" key="3">
    <source>
        <dbReference type="Proteomes" id="UP000011566"/>
    </source>
</evidence>
<keyword evidence="2" id="KW-0378">Hydrolase</keyword>
<reference evidence="2 3" key="1">
    <citation type="journal article" date="2014" name="PLoS Genet.">
        <title>Phylogenetically driven sequencing of extremely halophilic archaea reveals strategies for static and dynamic osmo-response.</title>
        <authorList>
            <person name="Becker E.A."/>
            <person name="Seitzer P.M."/>
            <person name="Tritt A."/>
            <person name="Larsen D."/>
            <person name="Krusor M."/>
            <person name="Yao A.I."/>
            <person name="Wu D."/>
            <person name="Madern D."/>
            <person name="Eisen J.A."/>
            <person name="Darling A.E."/>
            <person name="Facciotti M.T."/>
        </authorList>
    </citation>
    <scope>NUCLEOTIDE SEQUENCE [LARGE SCALE GENOMIC DNA]</scope>
    <source>
        <strain evidence="2 3">100A6</strain>
    </source>
</reference>
<feature type="transmembrane region" description="Helical" evidence="1">
    <location>
        <begin position="62"/>
        <end position="79"/>
    </location>
</feature>
<comment type="caution">
    <text evidence="2">The sequence shown here is derived from an EMBL/GenBank/DDBJ whole genome shotgun (WGS) entry which is preliminary data.</text>
</comment>
<dbReference type="PATRIC" id="fig|1132509.6.peg.817"/>
<proteinExistence type="predicted"/>
<dbReference type="RefSeq" id="WP_007690951.1">
    <property type="nucleotide sequence ID" value="NZ_AJRK01000018.1"/>
</dbReference>
<name>M0M542_9EURY</name>
<dbReference type="GO" id="GO:0016787">
    <property type="term" value="F:hydrolase activity"/>
    <property type="evidence" value="ECO:0007669"/>
    <property type="project" value="UniProtKB-KW"/>
</dbReference>
<dbReference type="EMBL" id="AOMB01000009">
    <property type="protein sequence ID" value="EMA40826.1"/>
    <property type="molecule type" value="Genomic_DNA"/>
</dbReference>
<keyword evidence="3" id="KW-1185">Reference proteome</keyword>
<gene>
    <name evidence="2" type="ORF">C447_03491</name>
</gene>
<protein>
    <submittedName>
        <fullName evidence="2">Membrane-bound metal-dependent hydrolase</fullName>
    </submittedName>
</protein>
<keyword evidence="1" id="KW-0812">Transmembrane</keyword>
<dbReference type="AlphaFoldDB" id="M0M542"/>
<organism evidence="2 3">
    <name type="scientific">Halococcus hamelinensis 100A6</name>
    <dbReference type="NCBI Taxonomy" id="1132509"/>
    <lineage>
        <taxon>Archaea</taxon>
        <taxon>Methanobacteriati</taxon>
        <taxon>Methanobacteriota</taxon>
        <taxon>Stenosarchaea group</taxon>
        <taxon>Halobacteria</taxon>
        <taxon>Halobacteriales</taxon>
        <taxon>Halococcaceae</taxon>
        <taxon>Halococcus</taxon>
    </lineage>
</organism>
<dbReference type="eggNOG" id="arCOG01744">
    <property type="taxonomic scope" value="Archaea"/>
</dbReference>